<accession>A0A7L6BEB7</accession>
<proteinExistence type="predicted"/>
<evidence type="ECO:0000313" key="3">
    <source>
        <dbReference type="Proteomes" id="UP000510844"/>
    </source>
</evidence>
<dbReference type="AlphaFoldDB" id="A0A7L6BEB7"/>
<dbReference type="InterPro" id="IPR011991">
    <property type="entry name" value="ArsR-like_HTH"/>
</dbReference>
<dbReference type="Pfam" id="PF12840">
    <property type="entry name" value="HTH_20"/>
    <property type="match status" value="1"/>
</dbReference>
<sequence length="124" mass="13686">MTGTDQLSAVFSALADPTRRAIIAELATRDATVTELTAPLAISMPAVSRHLKVLERAALISRSQSGKWRASHLEAAPLREAADWIERYRRFWDTSLTRLDAHLAALQAAEPATERPADDPRERA</sequence>
<protein>
    <submittedName>
        <fullName evidence="2">Metalloregulator ArsR/SmtB family transcription factor</fullName>
    </submittedName>
</protein>
<gene>
    <name evidence="2" type="ORF">H1D33_15815</name>
</gene>
<keyword evidence="3" id="KW-1185">Reference proteome</keyword>
<dbReference type="KEGG" id="mfeu:H1D33_15815"/>
<feature type="domain" description="HTH arsR-type" evidence="1">
    <location>
        <begin position="1"/>
        <end position="93"/>
    </location>
</feature>
<organism evidence="2 3">
    <name type="scientific">Micromonospora robiginosa</name>
    <dbReference type="NCBI Taxonomy" id="2749844"/>
    <lineage>
        <taxon>Bacteria</taxon>
        <taxon>Bacillati</taxon>
        <taxon>Actinomycetota</taxon>
        <taxon>Actinomycetes</taxon>
        <taxon>Micromonosporales</taxon>
        <taxon>Micromonosporaceae</taxon>
        <taxon>Micromonospora</taxon>
    </lineage>
</organism>
<dbReference type="PANTHER" id="PTHR38600">
    <property type="entry name" value="TRANSCRIPTIONAL REGULATORY PROTEIN"/>
    <property type="match status" value="1"/>
</dbReference>
<dbReference type="InterPro" id="IPR036388">
    <property type="entry name" value="WH-like_DNA-bd_sf"/>
</dbReference>
<dbReference type="SMART" id="SM00418">
    <property type="entry name" value="HTH_ARSR"/>
    <property type="match status" value="1"/>
</dbReference>
<evidence type="ECO:0000313" key="2">
    <source>
        <dbReference type="EMBL" id="QLQ40145.1"/>
    </source>
</evidence>
<dbReference type="Proteomes" id="UP000510844">
    <property type="component" value="Chromosome"/>
</dbReference>
<dbReference type="PANTHER" id="PTHR38600:SF2">
    <property type="entry name" value="SLL0088 PROTEIN"/>
    <property type="match status" value="1"/>
</dbReference>
<dbReference type="PROSITE" id="PS50987">
    <property type="entry name" value="HTH_ARSR_2"/>
    <property type="match status" value="1"/>
</dbReference>
<reference evidence="3" key="1">
    <citation type="submission" date="2020-07" db="EMBL/GenBank/DDBJ databases">
        <title>A new Micromonospora strain with potent antibiotic activity isolated from the microbiome of a mid-Atlantic deep-sea sponge.</title>
        <authorList>
            <person name="Back C.R."/>
            <person name="Stennett H.L."/>
            <person name="Williams S.E."/>
            <person name="Wang L."/>
            <person name="Ojeda Gomez J."/>
            <person name="Abdulle O.M."/>
            <person name="Duffy T."/>
            <person name="Hendry K.R."/>
            <person name="Powell D."/>
            <person name="Stach J.E."/>
            <person name="Essex-Lopresti A.E."/>
            <person name="Willis C.L."/>
            <person name="Curnow P."/>
            <person name="Race P.R."/>
        </authorList>
    </citation>
    <scope>NUCLEOTIDE SEQUENCE [LARGE SCALE GENOMIC DNA]</scope>
    <source>
        <strain evidence="3">28ISP2-46</strain>
    </source>
</reference>
<dbReference type="RefSeq" id="WP_181572510.1">
    <property type="nucleotide sequence ID" value="NZ_CP059322.2"/>
</dbReference>
<dbReference type="InterPro" id="IPR001845">
    <property type="entry name" value="HTH_ArsR_DNA-bd_dom"/>
</dbReference>
<dbReference type="EMBL" id="CP059322">
    <property type="protein sequence ID" value="QLQ40145.1"/>
    <property type="molecule type" value="Genomic_DNA"/>
</dbReference>
<dbReference type="PRINTS" id="PR00778">
    <property type="entry name" value="HTHARSR"/>
</dbReference>
<dbReference type="SUPFAM" id="SSF46785">
    <property type="entry name" value="Winged helix' DNA-binding domain"/>
    <property type="match status" value="1"/>
</dbReference>
<dbReference type="Gene3D" id="1.10.10.10">
    <property type="entry name" value="Winged helix-like DNA-binding domain superfamily/Winged helix DNA-binding domain"/>
    <property type="match status" value="1"/>
</dbReference>
<evidence type="ECO:0000259" key="1">
    <source>
        <dbReference type="PROSITE" id="PS50987"/>
    </source>
</evidence>
<dbReference type="CDD" id="cd00090">
    <property type="entry name" value="HTH_ARSR"/>
    <property type="match status" value="1"/>
</dbReference>
<reference evidence="2 3" key="2">
    <citation type="journal article" date="2021" name="Mar. Drugs">
        <title>A New Micromonospora Strain with Antibiotic Activity Isolated from the Microbiome of a Mid-Atlantic Deep-Sea Sponge.</title>
        <authorList>
            <person name="Back C.R."/>
            <person name="Stennett H.L."/>
            <person name="Williams S.E."/>
            <person name="Wang L."/>
            <person name="Ojeda Gomez J."/>
            <person name="Abdulle O.M."/>
            <person name="Duffy T."/>
            <person name="Neal C."/>
            <person name="Mantell J."/>
            <person name="Jepson M.A."/>
            <person name="Hendry K.R."/>
            <person name="Powell D."/>
            <person name="Stach J.E.M."/>
            <person name="Essex-Lopresti A.E."/>
            <person name="Willis C.L."/>
            <person name="Curnow P."/>
            <person name="Race P.R."/>
        </authorList>
    </citation>
    <scope>NUCLEOTIDE SEQUENCE [LARGE SCALE GENOMIC DNA]</scope>
    <source>
        <strain evidence="2 3">28ISP2-46</strain>
    </source>
</reference>
<dbReference type="InterPro" id="IPR036390">
    <property type="entry name" value="WH_DNA-bd_sf"/>
</dbReference>
<dbReference type="NCBIfam" id="NF033788">
    <property type="entry name" value="HTH_metalloreg"/>
    <property type="match status" value="1"/>
</dbReference>
<name>A0A7L6BEB7_9ACTN</name>
<dbReference type="GO" id="GO:0003700">
    <property type="term" value="F:DNA-binding transcription factor activity"/>
    <property type="evidence" value="ECO:0007669"/>
    <property type="project" value="InterPro"/>
</dbReference>